<dbReference type="Gene3D" id="2.30.30.110">
    <property type="match status" value="1"/>
</dbReference>
<reference evidence="4 5" key="4">
    <citation type="journal article" date="2020" name="Sci. Rep.">
        <title>beta-carboline chemical signals induce reveromycin production through a LuxR family regulator in Streptomyces sp. SN-593.</title>
        <authorList>
            <person name="Panthee S."/>
            <person name="Kito N."/>
            <person name="Hayashi T."/>
            <person name="Shimizu T."/>
            <person name="Ishikawa J."/>
            <person name="Hamamoto H."/>
            <person name="Osada H."/>
            <person name="Takahashi S."/>
        </authorList>
    </citation>
    <scope>NUCLEOTIDE SEQUENCE [LARGE SCALE GENOMIC DNA]</scope>
    <source>
        <strain evidence="4 5">SN-593</strain>
    </source>
</reference>
<dbReference type="Proteomes" id="UP000595703">
    <property type="component" value="Chromosome"/>
</dbReference>
<evidence type="ECO:0000256" key="3">
    <source>
        <dbReference type="SAM" id="MobiDB-lite"/>
    </source>
</evidence>
<proteinExistence type="inferred from homology"/>
<dbReference type="InterPro" id="IPR003477">
    <property type="entry name" value="PemK-like"/>
</dbReference>
<feature type="region of interest" description="Disordered" evidence="3">
    <location>
        <begin position="25"/>
        <end position="72"/>
    </location>
</feature>
<name>A0A7U3UZ43_9ACTN</name>
<reference evidence="4 5" key="2">
    <citation type="journal article" date="2011" name="J. Antibiot.">
        <title>Furaquinocins I and J: novel polyketide isoprenoid hybrid compounds from Streptomyces reveromyceticus SN-593.</title>
        <authorList>
            <person name="Panthee S."/>
            <person name="Takahashi S."/>
            <person name="Takagi H."/>
            <person name="Nogawa T."/>
            <person name="Oowada E."/>
            <person name="Uramoto M."/>
            <person name="Osada H."/>
        </authorList>
    </citation>
    <scope>NUCLEOTIDE SEQUENCE [LARGE SCALE GENOMIC DNA]</scope>
    <source>
        <strain evidence="4 5">SN-593</strain>
    </source>
</reference>
<reference evidence="4 5" key="1">
    <citation type="journal article" date="2010" name="J. Bacteriol.">
        <title>Biochemical characterization of a novel indole prenyltransferase from Streptomyces sp. SN-593.</title>
        <authorList>
            <person name="Takahashi S."/>
            <person name="Takagi H."/>
            <person name="Toyoda A."/>
            <person name="Uramoto M."/>
            <person name="Nogawa T."/>
            <person name="Ueki M."/>
            <person name="Sakaki Y."/>
            <person name="Osada H."/>
        </authorList>
    </citation>
    <scope>NUCLEOTIDE SEQUENCE [LARGE SCALE GENOMIC DNA]</scope>
    <source>
        <strain evidence="4 5">SN-593</strain>
    </source>
</reference>
<keyword evidence="2" id="KW-1277">Toxin-antitoxin system</keyword>
<evidence type="ECO:0000256" key="1">
    <source>
        <dbReference type="ARBA" id="ARBA00007521"/>
    </source>
</evidence>
<gene>
    <name evidence="4" type="ORF">RVR_8958</name>
</gene>
<dbReference type="RefSeq" id="WP_202237393.1">
    <property type="nucleotide sequence ID" value="NZ_AP018365.1"/>
</dbReference>
<evidence type="ECO:0000256" key="2">
    <source>
        <dbReference type="ARBA" id="ARBA00022649"/>
    </source>
</evidence>
<sequence length="167" mass="17968">MSGGMWAAVLAVAALALVAALVDGRARSRRPPRRSRRQPPSPRPRAGTGPGRTRAPHPGRGGRTGGRRPRRGEVWWAEVPFEDGPGAKDRPCLVLSVRGDFVRVAKITTKHHAGLPGVLALPAGTVDDAADRQSYLETGELRDVPLPSFRRHAGALDPAFMKRLGLR</sequence>
<dbReference type="EMBL" id="AP018365">
    <property type="protein sequence ID" value="BBB01508.1"/>
    <property type="molecule type" value="Genomic_DNA"/>
</dbReference>
<comment type="similarity">
    <text evidence="1">Belongs to the PemK/MazF family.</text>
</comment>
<evidence type="ECO:0000313" key="4">
    <source>
        <dbReference type="EMBL" id="BBB01508.1"/>
    </source>
</evidence>
<dbReference type="SUPFAM" id="SSF50118">
    <property type="entry name" value="Cell growth inhibitor/plasmid maintenance toxic component"/>
    <property type="match status" value="1"/>
</dbReference>
<accession>A0A7U3UZ43</accession>
<evidence type="ECO:0000313" key="5">
    <source>
        <dbReference type="Proteomes" id="UP000595703"/>
    </source>
</evidence>
<protein>
    <recommendedName>
        <fullName evidence="6">Type II toxin-antitoxin system PemK/MazF family toxin</fullName>
    </recommendedName>
</protein>
<dbReference type="AlphaFoldDB" id="A0A7U3UZ43"/>
<feature type="compositionally biased region" description="Basic residues" evidence="3">
    <location>
        <begin position="27"/>
        <end position="37"/>
    </location>
</feature>
<evidence type="ECO:0008006" key="6">
    <source>
        <dbReference type="Google" id="ProtNLM"/>
    </source>
</evidence>
<organism evidence="4 5">
    <name type="scientific">Actinacidiphila reveromycinica</name>
    <dbReference type="NCBI Taxonomy" id="659352"/>
    <lineage>
        <taxon>Bacteria</taxon>
        <taxon>Bacillati</taxon>
        <taxon>Actinomycetota</taxon>
        <taxon>Actinomycetes</taxon>
        <taxon>Kitasatosporales</taxon>
        <taxon>Streptomycetaceae</taxon>
        <taxon>Actinacidiphila</taxon>
    </lineage>
</organism>
<dbReference type="GO" id="GO:0003677">
    <property type="term" value="F:DNA binding"/>
    <property type="evidence" value="ECO:0007669"/>
    <property type="project" value="InterPro"/>
</dbReference>
<dbReference type="KEGG" id="arev:RVR_8958"/>
<reference evidence="4 5" key="3">
    <citation type="journal article" date="2011" name="Nat. Chem. Biol.">
        <title>Reveromycin A biosynthesis uses RevG and RevJ for stereospecific spiroacetal formation.</title>
        <authorList>
            <person name="Takahashi S."/>
            <person name="Toyoda A."/>
            <person name="Sekiyama Y."/>
            <person name="Takagi H."/>
            <person name="Nogawa T."/>
            <person name="Uramoto M."/>
            <person name="Suzuki R."/>
            <person name="Koshino H."/>
            <person name="Kumano T."/>
            <person name="Panthee S."/>
            <person name="Dairi T."/>
            <person name="Ishikawa J."/>
            <person name="Ikeda H."/>
            <person name="Sakaki Y."/>
            <person name="Osada H."/>
        </authorList>
    </citation>
    <scope>NUCLEOTIDE SEQUENCE [LARGE SCALE GENOMIC DNA]</scope>
    <source>
        <strain evidence="4 5">SN-593</strain>
    </source>
</reference>
<dbReference type="Pfam" id="PF02452">
    <property type="entry name" value="PemK_toxin"/>
    <property type="match status" value="1"/>
</dbReference>
<feature type="compositionally biased region" description="Low complexity" evidence="3">
    <location>
        <begin position="44"/>
        <end position="58"/>
    </location>
</feature>
<keyword evidence="5" id="KW-1185">Reference proteome</keyword>
<dbReference type="InterPro" id="IPR011067">
    <property type="entry name" value="Plasmid_toxin/cell-grow_inhib"/>
</dbReference>